<reference evidence="4" key="1">
    <citation type="submission" date="2020-07" db="EMBL/GenBank/DDBJ databases">
        <title>Huge and variable diversity of episymbiotic CPR bacteria and DPANN archaea in groundwater ecosystems.</title>
        <authorList>
            <person name="He C.Y."/>
            <person name="Keren R."/>
            <person name="Whittaker M."/>
            <person name="Farag I.F."/>
            <person name="Doudna J."/>
            <person name="Cate J.H.D."/>
            <person name="Banfield J.F."/>
        </authorList>
    </citation>
    <scope>NUCLEOTIDE SEQUENCE</scope>
    <source>
        <strain evidence="4">NC_groundwater_717_Ag_S-0.2um_59_8</strain>
    </source>
</reference>
<gene>
    <name evidence="4" type="ORF">HYY65_15140</name>
</gene>
<dbReference type="AlphaFoldDB" id="A0A932M2C6"/>
<dbReference type="Proteomes" id="UP000741360">
    <property type="component" value="Unassembled WGS sequence"/>
</dbReference>
<dbReference type="PANTHER" id="PTHR34216">
    <property type="match status" value="1"/>
</dbReference>
<dbReference type="CDD" id="cd10969">
    <property type="entry name" value="CE4_Ecf1_like_5s"/>
    <property type="match status" value="1"/>
</dbReference>
<evidence type="ECO:0000256" key="2">
    <source>
        <dbReference type="ARBA" id="ARBA00022729"/>
    </source>
</evidence>
<evidence type="ECO:0000313" key="4">
    <source>
        <dbReference type="EMBL" id="MBI3016359.1"/>
    </source>
</evidence>
<protein>
    <submittedName>
        <fullName evidence="4">Polysaccharide deacetylase family protein</fullName>
    </submittedName>
</protein>
<dbReference type="SUPFAM" id="SSF88713">
    <property type="entry name" value="Glycoside hydrolase/deacetylase"/>
    <property type="match status" value="1"/>
</dbReference>
<dbReference type="EMBL" id="JACPSX010000294">
    <property type="protein sequence ID" value="MBI3016359.1"/>
    <property type="molecule type" value="Genomic_DNA"/>
</dbReference>
<accession>A0A932M2C6</accession>
<dbReference type="GO" id="GO:0016810">
    <property type="term" value="F:hydrolase activity, acting on carbon-nitrogen (but not peptide) bonds"/>
    <property type="evidence" value="ECO:0007669"/>
    <property type="project" value="InterPro"/>
</dbReference>
<proteinExistence type="predicted"/>
<dbReference type="InterPro" id="IPR002509">
    <property type="entry name" value="NODB_dom"/>
</dbReference>
<dbReference type="Gene3D" id="3.20.20.370">
    <property type="entry name" value="Glycoside hydrolase/deacetylase"/>
    <property type="match status" value="1"/>
</dbReference>
<organism evidence="4 5">
    <name type="scientific">Tectimicrobiota bacterium</name>
    <dbReference type="NCBI Taxonomy" id="2528274"/>
    <lineage>
        <taxon>Bacteria</taxon>
        <taxon>Pseudomonadati</taxon>
        <taxon>Nitrospinota/Tectimicrobiota group</taxon>
        <taxon>Candidatus Tectimicrobiota</taxon>
    </lineage>
</organism>
<dbReference type="Pfam" id="PF01522">
    <property type="entry name" value="Polysacc_deac_1"/>
    <property type="match status" value="1"/>
</dbReference>
<name>A0A932M2C6_UNCTE</name>
<evidence type="ECO:0000313" key="5">
    <source>
        <dbReference type="Proteomes" id="UP000741360"/>
    </source>
</evidence>
<dbReference type="InterPro" id="IPR051398">
    <property type="entry name" value="Polysacch_Deacetylase"/>
</dbReference>
<keyword evidence="2" id="KW-0732">Signal</keyword>
<dbReference type="PROSITE" id="PS51677">
    <property type="entry name" value="NODB"/>
    <property type="match status" value="1"/>
</dbReference>
<evidence type="ECO:0000256" key="1">
    <source>
        <dbReference type="ARBA" id="ARBA00004613"/>
    </source>
</evidence>
<sequence length="274" mass="30669">MGRAKAVPVLLYHHVNPHRGDLVTLTPGEFETQLLYLKKGQFRTIFLDELVRFLKGEIALSSRTVALTFDDGYLDNWVYAFPLLLRYEIKATLFAVTSWVEEGSARPQAGAARGLSLPEIPTHREAKARFGQRGRGGDSVNWSELGEMVKSGLVDVQSHTHSHCPISSQGLTVQEMEAELKLSRDLIRQRLQGDCRYLSWPWGEFTREAVAAARAVGFQALLTTRRGCSRPGTELYGIPRIPVKRADIGWLGSRIAIYSYPLVGDLYDLLGGRR</sequence>
<dbReference type="GO" id="GO:0005576">
    <property type="term" value="C:extracellular region"/>
    <property type="evidence" value="ECO:0007669"/>
    <property type="project" value="UniProtKB-SubCell"/>
</dbReference>
<dbReference type="GO" id="GO:0005975">
    <property type="term" value="P:carbohydrate metabolic process"/>
    <property type="evidence" value="ECO:0007669"/>
    <property type="project" value="InterPro"/>
</dbReference>
<comment type="subcellular location">
    <subcellularLocation>
        <location evidence="1">Secreted</location>
    </subcellularLocation>
</comment>
<evidence type="ECO:0000259" key="3">
    <source>
        <dbReference type="PROSITE" id="PS51677"/>
    </source>
</evidence>
<dbReference type="InterPro" id="IPR011330">
    <property type="entry name" value="Glyco_hydro/deAcase_b/a-brl"/>
</dbReference>
<comment type="caution">
    <text evidence="4">The sequence shown here is derived from an EMBL/GenBank/DDBJ whole genome shotgun (WGS) entry which is preliminary data.</text>
</comment>
<feature type="domain" description="NodB homology" evidence="3">
    <location>
        <begin position="63"/>
        <end position="274"/>
    </location>
</feature>
<dbReference type="PANTHER" id="PTHR34216:SF3">
    <property type="entry name" value="POLY-BETA-1,6-N-ACETYL-D-GLUCOSAMINE N-DEACETYLASE"/>
    <property type="match status" value="1"/>
</dbReference>